<dbReference type="PANTHER" id="PTHR22763">
    <property type="entry name" value="RING ZINC FINGER PROTEIN"/>
    <property type="match status" value="1"/>
</dbReference>
<evidence type="ECO:0000256" key="4">
    <source>
        <dbReference type="PROSITE-ProRule" id="PRU00175"/>
    </source>
</evidence>
<comment type="caution">
    <text evidence="9">The sequence shown here is derived from an EMBL/GenBank/DDBJ whole genome shotgun (WGS) entry which is preliminary data.</text>
</comment>
<feature type="chain" id="PRO_5015478097" description="RING-type domain-containing protein" evidence="7">
    <location>
        <begin position="27"/>
        <end position="274"/>
    </location>
</feature>
<feature type="transmembrane region" description="Helical" evidence="6">
    <location>
        <begin position="251"/>
        <end position="271"/>
    </location>
</feature>
<reference evidence="9" key="1">
    <citation type="submission" date="2017-12" db="EMBL/GenBank/DDBJ databases">
        <title>Gene loss provides genomic basis for host adaptation in cereal stripe rust fungi.</title>
        <authorList>
            <person name="Xia C."/>
        </authorList>
    </citation>
    <scope>NUCLEOTIDE SEQUENCE [LARGE SCALE GENOMIC DNA]</scope>
    <source>
        <strain evidence="9">93-210</strain>
    </source>
</reference>
<feature type="compositionally biased region" description="Polar residues" evidence="5">
    <location>
        <begin position="118"/>
        <end position="128"/>
    </location>
</feature>
<evidence type="ECO:0000313" key="10">
    <source>
        <dbReference type="Proteomes" id="UP000239156"/>
    </source>
</evidence>
<keyword evidence="6" id="KW-0472">Membrane</keyword>
<keyword evidence="1" id="KW-0479">Metal-binding</keyword>
<dbReference type="EMBL" id="PKSL01000052">
    <property type="protein sequence ID" value="POW09785.1"/>
    <property type="molecule type" value="Genomic_DNA"/>
</dbReference>
<dbReference type="GO" id="GO:0008270">
    <property type="term" value="F:zinc ion binding"/>
    <property type="evidence" value="ECO:0007669"/>
    <property type="project" value="UniProtKB-KW"/>
</dbReference>
<dbReference type="InterPro" id="IPR013083">
    <property type="entry name" value="Znf_RING/FYVE/PHD"/>
</dbReference>
<feature type="signal peptide" evidence="7">
    <location>
        <begin position="1"/>
        <end position="26"/>
    </location>
</feature>
<evidence type="ECO:0000256" key="7">
    <source>
        <dbReference type="SAM" id="SignalP"/>
    </source>
</evidence>
<feature type="domain" description="RING-type" evidence="8">
    <location>
        <begin position="184"/>
        <end position="225"/>
    </location>
</feature>
<dbReference type="GO" id="GO:0012505">
    <property type="term" value="C:endomembrane system"/>
    <property type="evidence" value="ECO:0007669"/>
    <property type="project" value="TreeGrafter"/>
</dbReference>
<keyword evidence="7" id="KW-0732">Signal</keyword>
<dbReference type="SUPFAM" id="SSF57850">
    <property type="entry name" value="RING/U-box"/>
    <property type="match status" value="1"/>
</dbReference>
<accession>A0A2S4VJW6</accession>
<dbReference type="Pfam" id="PF13639">
    <property type="entry name" value="zf-RING_2"/>
    <property type="match status" value="1"/>
</dbReference>
<keyword evidence="3" id="KW-0862">Zinc</keyword>
<dbReference type="InterPro" id="IPR001841">
    <property type="entry name" value="Znf_RING"/>
</dbReference>
<keyword evidence="6" id="KW-1133">Transmembrane helix</keyword>
<keyword evidence="6" id="KW-0812">Transmembrane</keyword>
<dbReference type="GO" id="GO:0061630">
    <property type="term" value="F:ubiquitin protein ligase activity"/>
    <property type="evidence" value="ECO:0007669"/>
    <property type="project" value="TreeGrafter"/>
</dbReference>
<proteinExistence type="predicted"/>
<dbReference type="PROSITE" id="PS50089">
    <property type="entry name" value="ZF_RING_2"/>
    <property type="match status" value="1"/>
</dbReference>
<dbReference type="InterPro" id="IPR050731">
    <property type="entry name" value="HRD1_E3_ubiq-ligases"/>
</dbReference>
<dbReference type="AlphaFoldDB" id="A0A2S4VJW6"/>
<organism evidence="9 10">
    <name type="scientific">Puccinia striiformis</name>
    <dbReference type="NCBI Taxonomy" id="27350"/>
    <lineage>
        <taxon>Eukaryota</taxon>
        <taxon>Fungi</taxon>
        <taxon>Dikarya</taxon>
        <taxon>Basidiomycota</taxon>
        <taxon>Pucciniomycotina</taxon>
        <taxon>Pucciniomycetes</taxon>
        <taxon>Pucciniales</taxon>
        <taxon>Pucciniaceae</taxon>
        <taxon>Puccinia</taxon>
    </lineage>
</organism>
<evidence type="ECO:0000256" key="2">
    <source>
        <dbReference type="ARBA" id="ARBA00022771"/>
    </source>
</evidence>
<protein>
    <recommendedName>
        <fullName evidence="8">RING-type domain-containing protein</fullName>
    </recommendedName>
</protein>
<evidence type="ECO:0000256" key="6">
    <source>
        <dbReference type="SAM" id="Phobius"/>
    </source>
</evidence>
<sequence>MITLRSESFPMFFAAVIIMLVAQCIGMESTQEPAHTIGIGLKGAAIDTPDCASSSISFHSQKPIESPSLSASSNVAHYSQAHDFISNQHLHIRATHQDPHELKINIASPGRSGDLHTPSESFSDTQIPSPDHQFVTVSLSEKSDAAQVPGPNKCTICQEEIPRTACEHGSHYNCLQCLARTPRCPLCPPRELQKENLACEHEFHKSCLQKWLKSDSIDPSCPNCRQKVSPDTFRAIVGTLPGDGTLATRTLATVFGLGFTIALIFFVRFVFTRK</sequence>
<evidence type="ECO:0000256" key="5">
    <source>
        <dbReference type="SAM" id="MobiDB-lite"/>
    </source>
</evidence>
<keyword evidence="10" id="KW-1185">Reference proteome</keyword>
<dbReference type="SMART" id="SM00184">
    <property type="entry name" value="RING"/>
    <property type="match status" value="2"/>
</dbReference>
<feature type="region of interest" description="Disordered" evidence="5">
    <location>
        <begin position="107"/>
        <end position="128"/>
    </location>
</feature>
<dbReference type="Gene3D" id="3.30.40.10">
    <property type="entry name" value="Zinc/RING finger domain, C3HC4 (zinc finger)"/>
    <property type="match status" value="1"/>
</dbReference>
<evidence type="ECO:0000259" key="8">
    <source>
        <dbReference type="PROSITE" id="PS50089"/>
    </source>
</evidence>
<dbReference type="VEuPathDB" id="FungiDB:PSHT_01113"/>
<evidence type="ECO:0000313" key="9">
    <source>
        <dbReference type="EMBL" id="POW09785.1"/>
    </source>
</evidence>
<name>A0A2S4VJW6_9BASI</name>
<keyword evidence="2 4" id="KW-0863">Zinc-finger</keyword>
<dbReference type="VEuPathDB" id="FungiDB:PSTT_06608"/>
<dbReference type="GO" id="GO:0043161">
    <property type="term" value="P:proteasome-mediated ubiquitin-dependent protein catabolic process"/>
    <property type="evidence" value="ECO:0007669"/>
    <property type="project" value="TreeGrafter"/>
</dbReference>
<gene>
    <name evidence="9" type="ORF">PSTT_06608</name>
</gene>
<evidence type="ECO:0000256" key="1">
    <source>
        <dbReference type="ARBA" id="ARBA00022723"/>
    </source>
</evidence>
<dbReference type="Proteomes" id="UP000239156">
    <property type="component" value="Unassembled WGS sequence"/>
</dbReference>
<evidence type="ECO:0000256" key="3">
    <source>
        <dbReference type="ARBA" id="ARBA00022833"/>
    </source>
</evidence>